<dbReference type="AlphaFoldDB" id="A0A378JD99"/>
<dbReference type="Gene3D" id="1.20.910.10">
    <property type="entry name" value="Heme oxygenase-like"/>
    <property type="match status" value="1"/>
</dbReference>
<evidence type="ECO:0000313" key="3">
    <source>
        <dbReference type="EMBL" id="STX45864.1"/>
    </source>
</evidence>
<dbReference type="RefSeq" id="WP_058498979.1">
    <property type="nucleotide sequence ID" value="NZ_CAAAHW010000014.1"/>
</dbReference>
<dbReference type="STRING" id="45066.Lgra_1856"/>
<dbReference type="InterPro" id="IPR016084">
    <property type="entry name" value="Haem_Oase-like_multi-hlx"/>
</dbReference>
<dbReference type="Proteomes" id="UP000054691">
    <property type="component" value="Unassembled WGS sequence"/>
</dbReference>
<dbReference type="EMBL" id="UGOB01000001">
    <property type="protein sequence ID" value="STX45864.1"/>
    <property type="molecule type" value="Genomic_DNA"/>
</dbReference>
<keyword evidence="1" id="KW-0175">Coiled coil</keyword>
<evidence type="ECO:0000313" key="2">
    <source>
        <dbReference type="EMBL" id="KTD10890.1"/>
    </source>
</evidence>
<sequence>MTQLTRIIDHINEQFTATVKSQLLNLKKFSEPALEWLMMEHYQFSSRNTGFLSTAADTTKLLQEQGVYEELQRNLDEEKNHAALYKRSLAEIGTDIDKRVEFLPTTKFFDTIAQLISTCPSSTLGAMYATETAAIFEHEVFLNISREVVNRRAKQWEKSRLKAFHDMHLNGVEQGHKDGLGQFVNCATEDNSSNTVSKKQVIRKIKVTHGANQAIEAMVEWWNALLTQAERML</sequence>
<evidence type="ECO:0000256" key="1">
    <source>
        <dbReference type="SAM" id="Coils"/>
    </source>
</evidence>
<evidence type="ECO:0000313" key="4">
    <source>
        <dbReference type="Proteomes" id="UP000054691"/>
    </source>
</evidence>
<reference evidence="2 4" key="1">
    <citation type="submission" date="2015-11" db="EMBL/GenBank/DDBJ databases">
        <title>Genomic analysis of 38 Legionella species identifies large and diverse effector repertoires.</title>
        <authorList>
            <person name="Burstein D."/>
            <person name="Amaro F."/>
            <person name="Zusman T."/>
            <person name="Lifshitz Z."/>
            <person name="Cohen O."/>
            <person name="Gilbert J.A."/>
            <person name="Pupko T."/>
            <person name="Shuman H.A."/>
            <person name="Segal G."/>
        </authorList>
    </citation>
    <scope>NUCLEOTIDE SEQUENCE [LARGE SCALE GENOMIC DNA]</scope>
    <source>
        <strain evidence="2 4">Lyon 8420412</strain>
    </source>
</reference>
<feature type="coiled-coil region" evidence="1">
    <location>
        <begin position="61"/>
        <end position="88"/>
    </location>
</feature>
<evidence type="ECO:0000313" key="5">
    <source>
        <dbReference type="Proteomes" id="UP000254476"/>
    </source>
</evidence>
<accession>A0A378JD99</accession>
<dbReference type="Proteomes" id="UP000254476">
    <property type="component" value="Unassembled WGS sequence"/>
</dbReference>
<dbReference type="SUPFAM" id="SSF48613">
    <property type="entry name" value="Heme oxygenase-like"/>
    <property type="match status" value="1"/>
</dbReference>
<dbReference type="EMBL" id="LNYE01000022">
    <property type="protein sequence ID" value="KTD10890.1"/>
    <property type="molecule type" value="Genomic_DNA"/>
</dbReference>
<protein>
    <submittedName>
        <fullName evidence="3">Domain of Uncharacterized Function with PDB structure</fullName>
    </submittedName>
</protein>
<name>A0A378JD99_9GAMM</name>
<proteinExistence type="predicted"/>
<dbReference type="OrthoDB" id="4269803at2"/>
<gene>
    <name evidence="2" type="ORF">Lgra_1856</name>
    <name evidence="3" type="ORF">NCTC12388_02608</name>
</gene>
<reference evidence="3 5" key="2">
    <citation type="submission" date="2018-06" db="EMBL/GenBank/DDBJ databases">
        <authorList>
            <consortium name="Pathogen Informatics"/>
            <person name="Doyle S."/>
        </authorList>
    </citation>
    <scope>NUCLEOTIDE SEQUENCE [LARGE SCALE GENOMIC DNA]</scope>
    <source>
        <strain evidence="3 5">NCTC12388</strain>
    </source>
</reference>
<organism evidence="3 5">
    <name type="scientific">Legionella gratiana</name>
    <dbReference type="NCBI Taxonomy" id="45066"/>
    <lineage>
        <taxon>Bacteria</taxon>
        <taxon>Pseudomonadati</taxon>
        <taxon>Pseudomonadota</taxon>
        <taxon>Gammaproteobacteria</taxon>
        <taxon>Legionellales</taxon>
        <taxon>Legionellaceae</taxon>
        <taxon>Legionella</taxon>
    </lineage>
</organism>
<keyword evidence="4" id="KW-1185">Reference proteome</keyword>